<dbReference type="Proteomes" id="UP000323707">
    <property type="component" value="Unassembled WGS sequence"/>
</dbReference>
<gene>
    <name evidence="9" type="ORF">F4V45_00690</name>
</gene>
<feature type="transmembrane region" description="Helical" evidence="7">
    <location>
        <begin position="190"/>
        <end position="215"/>
    </location>
</feature>
<name>A0A5M9QT89_9HELI</name>
<keyword evidence="4 7" id="KW-0812">Transmembrane</keyword>
<dbReference type="AlphaFoldDB" id="A0A5M9QT89"/>
<dbReference type="GO" id="GO:0016757">
    <property type="term" value="F:glycosyltransferase activity"/>
    <property type="evidence" value="ECO:0007669"/>
    <property type="project" value="UniProtKB-KW"/>
</dbReference>
<comment type="caution">
    <text evidence="9">The sequence shown here is derived from an EMBL/GenBank/DDBJ whole genome shotgun (WGS) entry which is preliminary data.</text>
</comment>
<reference evidence="9 10" key="1">
    <citation type="submission" date="2019-09" db="EMBL/GenBank/DDBJ databases">
        <title>Draft genome sequence of various Type strains from the CCUG.</title>
        <authorList>
            <person name="Pineiro-Iglesias B."/>
            <person name="Tunovic T."/>
            <person name="Unosson C."/>
            <person name="Inganas E."/>
            <person name="Ohlen M."/>
            <person name="Cardew S."/>
            <person name="Jensie-Markopoulos S."/>
            <person name="Salva-Serra F."/>
            <person name="Jaen-Luchoro D."/>
            <person name="Karlsson R."/>
            <person name="Svensson-Stadler L."/>
            <person name="Chun J."/>
            <person name="Moore E."/>
        </authorList>
    </citation>
    <scope>NUCLEOTIDE SEQUENCE [LARGE SCALE GENOMIC DNA]</scope>
    <source>
        <strain evidence="9 10">CCUG 32756T</strain>
    </source>
</reference>
<dbReference type="SUPFAM" id="SSF53448">
    <property type="entry name" value="Nucleotide-diphospho-sugar transferases"/>
    <property type="match status" value="1"/>
</dbReference>
<dbReference type="InterPro" id="IPR001173">
    <property type="entry name" value="Glyco_trans_2-like"/>
</dbReference>
<dbReference type="EMBL" id="VXKE01000001">
    <property type="protein sequence ID" value="KAA8711528.1"/>
    <property type="molecule type" value="Genomic_DNA"/>
</dbReference>
<evidence type="ECO:0000256" key="6">
    <source>
        <dbReference type="ARBA" id="ARBA00023136"/>
    </source>
</evidence>
<evidence type="ECO:0000313" key="9">
    <source>
        <dbReference type="EMBL" id="KAA8711528.1"/>
    </source>
</evidence>
<dbReference type="PANTHER" id="PTHR48090:SF1">
    <property type="entry name" value="PROPHAGE BACTOPRENOL GLUCOSYL TRANSFERASE HOMOLOG"/>
    <property type="match status" value="1"/>
</dbReference>
<keyword evidence="6 7" id="KW-0472">Membrane</keyword>
<keyword evidence="2" id="KW-0328">Glycosyltransferase</keyword>
<evidence type="ECO:0000256" key="5">
    <source>
        <dbReference type="ARBA" id="ARBA00022989"/>
    </source>
</evidence>
<keyword evidence="5 7" id="KW-1133">Transmembrane helix</keyword>
<dbReference type="InterPro" id="IPR029044">
    <property type="entry name" value="Nucleotide-diphossugar_trans"/>
</dbReference>
<dbReference type="InterPro" id="IPR050256">
    <property type="entry name" value="Glycosyltransferase_2"/>
</dbReference>
<comment type="subcellular location">
    <subcellularLocation>
        <location evidence="1">Membrane</location>
        <topology evidence="1">Multi-pass membrane protein</topology>
    </subcellularLocation>
</comment>
<proteinExistence type="predicted"/>
<dbReference type="PANTHER" id="PTHR48090">
    <property type="entry name" value="UNDECAPRENYL-PHOSPHATE 4-DEOXY-4-FORMAMIDO-L-ARABINOSE TRANSFERASE-RELATED"/>
    <property type="match status" value="1"/>
</dbReference>
<accession>A0A5M9QT89</accession>
<organism evidence="9 10">
    <name type="scientific">Helicobacter canis</name>
    <dbReference type="NCBI Taxonomy" id="29419"/>
    <lineage>
        <taxon>Bacteria</taxon>
        <taxon>Pseudomonadati</taxon>
        <taxon>Campylobacterota</taxon>
        <taxon>Epsilonproteobacteria</taxon>
        <taxon>Campylobacterales</taxon>
        <taxon>Helicobacteraceae</taxon>
        <taxon>Helicobacter</taxon>
    </lineage>
</organism>
<evidence type="ECO:0000256" key="4">
    <source>
        <dbReference type="ARBA" id="ARBA00022692"/>
    </source>
</evidence>
<evidence type="ECO:0000256" key="7">
    <source>
        <dbReference type="SAM" id="Phobius"/>
    </source>
</evidence>
<feature type="transmembrane region" description="Helical" evidence="7">
    <location>
        <begin position="227"/>
        <end position="248"/>
    </location>
</feature>
<dbReference type="Pfam" id="PF00535">
    <property type="entry name" value="Glycos_transf_2"/>
    <property type="match status" value="1"/>
</dbReference>
<keyword evidence="3 9" id="KW-0808">Transferase</keyword>
<dbReference type="GO" id="GO:0005886">
    <property type="term" value="C:plasma membrane"/>
    <property type="evidence" value="ECO:0007669"/>
    <property type="project" value="TreeGrafter"/>
</dbReference>
<evidence type="ECO:0000259" key="8">
    <source>
        <dbReference type="Pfam" id="PF00535"/>
    </source>
</evidence>
<evidence type="ECO:0000313" key="10">
    <source>
        <dbReference type="Proteomes" id="UP000323707"/>
    </source>
</evidence>
<evidence type="ECO:0000256" key="3">
    <source>
        <dbReference type="ARBA" id="ARBA00022679"/>
    </source>
</evidence>
<feature type="domain" description="Glycosyltransferase 2-like" evidence="8">
    <location>
        <begin position="25"/>
        <end position="123"/>
    </location>
</feature>
<evidence type="ECO:0000256" key="1">
    <source>
        <dbReference type="ARBA" id="ARBA00004141"/>
    </source>
</evidence>
<evidence type="ECO:0000256" key="2">
    <source>
        <dbReference type="ARBA" id="ARBA00022676"/>
    </source>
</evidence>
<protein>
    <submittedName>
        <fullName evidence="9">Glycosyltransferase</fullName>
    </submittedName>
</protein>
<sequence length="267" mass="29952">MNRYKIPPPPPKLDSSYPLVRTKALKLSRNVGHQNALLAGLDFVGQQCACAISIDADLQDDIGVFDEFIKAFKQGKEVVYGVRKSRDTDTMFKRKSAQGFYEVMAFLGVRIVYNHADYRLLSARAIAALASFKEVNLFLRGIVPLLGFPSGVVRYDRLERVAGESKYPLRKMLSFAWNGITSFSIVPLRLVSVVGFVFFLLSVLFGGYVLCVRLFTDWAVYGWASTLIPLSFFSGIQLLSLGVIGEYVGKIYQESKARPRYFVEEAI</sequence>